<evidence type="ECO:0000313" key="3">
    <source>
        <dbReference type="Proteomes" id="UP000231383"/>
    </source>
</evidence>
<dbReference type="PANTHER" id="PTHR48090">
    <property type="entry name" value="UNDECAPRENYL-PHOSPHATE 4-DEOXY-4-FORMAMIDO-L-ARABINOSE TRANSFERASE-RELATED"/>
    <property type="match status" value="1"/>
</dbReference>
<accession>A0A2M8EZ87</accession>
<dbReference type="Proteomes" id="UP000231383">
    <property type="component" value="Unassembled WGS sequence"/>
</dbReference>
<dbReference type="Gene3D" id="3.90.550.10">
    <property type="entry name" value="Spore Coat Polysaccharide Biosynthesis Protein SpsA, Chain A"/>
    <property type="match status" value="1"/>
</dbReference>
<dbReference type="AlphaFoldDB" id="A0A2M8EZ87"/>
<dbReference type="InterPro" id="IPR029044">
    <property type="entry name" value="Nucleotide-diphossugar_trans"/>
</dbReference>
<name>A0A2M8EZ87_9BACT</name>
<keyword evidence="2" id="KW-0808">Transferase</keyword>
<feature type="domain" description="Glycosyltransferase 2-like" evidence="1">
    <location>
        <begin position="3"/>
        <end position="110"/>
    </location>
</feature>
<evidence type="ECO:0000313" key="2">
    <source>
        <dbReference type="EMBL" id="PJC32255.1"/>
    </source>
</evidence>
<reference evidence="3" key="1">
    <citation type="submission" date="2017-09" db="EMBL/GenBank/DDBJ databases">
        <title>Depth-based differentiation of microbial function through sediment-hosted aquifers and enrichment of novel symbionts in the deep terrestrial subsurface.</title>
        <authorList>
            <person name="Probst A.J."/>
            <person name="Ladd B."/>
            <person name="Jarett J.K."/>
            <person name="Geller-Mcgrath D.E."/>
            <person name="Sieber C.M.K."/>
            <person name="Emerson J.B."/>
            <person name="Anantharaman K."/>
            <person name="Thomas B.C."/>
            <person name="Malmstrom R."/>
            <person name="Stieglmeier M."/>
            <person name="Klingl A."/>
            <person name="Woyke T."/>
            <person name="Ryan C.M."/>
            <person name="Banfield J.F."/>
        </authorList>
    </citation>
    <scope>NUCLEOTIDE SEQUENCE [LARGE SCALE GENOMIC DNA]</scope>
</reference>
<evidence type="ECO:0000259" key="1">
    <source>
        <dbReference type="Pfam" id="PF00535"/>
    </source>
</evidence>
<dbReference type="GO" id="GO:0016740">
    <property type="term" value="F:transferase activity"/>
    <property type="evidence" value="ECO:0007669"/>
    <property type="project" value="UniProtKB-KW"/>
</dbReference>
<proteinExistence type="predicted"/>
<comment type="caution">
    <text evidence="2">The sequence shown here is derived from an EMBL/GenBank/DDBJ whole genome shotgun (WGS) entry which is preliminary data.</text>
</comment>
<sequence>MVSCIIPFHNENARIDFVLEVLTQSKNIDEIICVNDASTDGGEKNLLKKFPSIRLIHTKTNSGKSHAIKLGLDKAIGSYILLMDADLLKLKHTEIDTIIAYMKNHPSVDMLLLKDSHPHWITKMTRHDIVLTGKRILKSKDLKQVFAEMKPKKYQIEVGINIYMVNHHKNVIHTQFSCSNTVKTDKIGFISGSLSNFRMLNSIVFFTSFWSYLRQIFLFGHDEVSLSS</sequence>
<dbReference type="Pfam" id="PF00535">
    <property type="entry name" value="Glycos_transf_2"/>
    <property type="match status" value="1"/>
</dbReference>
<dbReference type="EMBL" id="PFSC01000095">
    <property type="protein sequence ID" value="PJC32255.1"/>
    <property type="molecule type" value="Genomic_DNA"/>
</dbReference>
<dbReference type="InterPro" id="IPR050256">
    <property type="entry name" value="Glycosyltransferase_2"/>
</dbReference>
<protein>
    <submittedName>
        <fullName evidence="2">Glycosyl transferase</fullName>
    </submittedName>
</protein>
<gene>
    <name evidence="2" type="ORF">CO051_03455</name>
</gene>
<dbReference type="InterPro" id="IPR001173">
    <property type="entry name" value="Glyco_trans_2-like"/>
</dbReference>
<organism evidence="2 3">
    <name type="scientific">Candidatus Roizmanbacteria bacterium CG_4_9_14_0_2_um_filter_39_13</name>
    <dbReference type="NCBI Taxonomy" id="1974839"/>
    <lineage>
        <taxon>Bacteria</taxon>
        <taxon>Candidatus Roizmaniibacteriota</taxon>
    </lineage>
</organism>
<dbReference type="SUPFAM" id="SSF53448">
    <property type="entry name" value="Nucleotide-diphospho-sugar transferases"/>
    <property type="match status" value="1"/>
</dbReference>